<evidence type="ECO:0000256" key="2">
    <source>
        <dbReference type="SAM" id="Phobius"/>
    </source>
</evidence>
<keyword evidence="2" id="KW-0812">Transmembrane</keyword>
<feature type="transmembrane region" description="Helical" evidence="2">
    <location>
        <begin position="21"/>
        <end position="41"/>
    </location>
</feature>
<name>U5DNH3_9CHRO</name>
<keyword evidence="2" id="KW-0472">Membrane</keyword>
<dbReference type="PANTHER" id="PTHR36842">
    <property type="entry name" value="PROTEIN TOLB HOMOLOG"/>
    <property type="match status" value="1"/>
</dbReference>
<evidence type="ECO:0000313" key="3">
    <source>
        <dbReference type="EMBL" id="ERN41255.1"/>
    </source>
</evidence>
<dbReference type="EMBL" id="ASSJ01000051">
    <property type="protein sequence ID" value="ERN41255.1"/>
    <property type="molecule type" value="Genomic_DNA"/>
</dbReference>
<dbReference type="Proteomes" id="UP000016960">
    <property type="component" value="Unassembled WGS sequence"/>
</dbReference>
<dbReference type="InterPro" id="IPR011042">
    <property type="entry name" value="6-blade_b-propeller_TolB-like"/>
</dbReference>
<accession>U5DNH3</accession>
<dbReference type="Pfam" id="PF07676">
    <property type="entry name" value="PD40"/>
    <property type="match status" value="3"/>
</dbReference>
<reference evidence="3 4" key="1">
    <citation type="submission" date="2013-05" db="EMBL/GenBank/DDBJ databases">
        <title>Draft genome sequence of Rubidibacter lacunae KORDI 51-2.</title>
        <authorList>
            <person name="Choi D.H."/>
            <person name="Noh J.H."/>
            <person name="Kwon K.-K."/>
            <person name="Lee J.-H."/>
            <person name="Ryu J.-Y."/>
        </authorList>
    </citation>
    <scope>NUCLEOTIDE SEQUENCE [LARGE SCALE GENOMIC DNA]</scope>
    <source>
        <strain evidence="3 4">KORDI 51-2</strain>
    </source>
</reference>
<sequence length="189" mass="20795">MERPFKCRSDRISWGCAARRWRGHSVWAAIALLLVGCGGGYPRALQFSFDKGGRGLNSPASELMPSIAGRYIAFVSDRNGSQDVYLFDADSRRLVELPGLNRFDAIASHPSVSEDGRYLVFAASRRGNAAIYLYDRETQITRNLTADLPAAVRHPTISADGSTIAFEAAPDGRWDVFVRDRSGNSIELP</sequence>
<dbReference type="InParanoid" id="U5DNH3"/>
<proteinExistence type="inferred from homology"/>
<keyword evidence="4" id="KW-1185">Reference proteome</keyword>
<dbReference type="eggNOG" id="COG0823">
    <property type="taxonomic scope" value="Bacteria"/>
</dbReference>
<dbReference type="Gene3D" id="2.120.10.30">
    <property type="entry name" value="TolB, C-terminal domain"/>
    <property type="match status" value="1"/>
</dbReference>
<keyword evidence="2" id="KW-1133">Transmembrane helix</keyword>
<evidence type="ECO:0000313" key="4">
    <source>
        <dbReference type="Proteomes" id="UP000016960"/>
    </source>
</evidence>
<gene>
    <name evidence="3" type="ORF">KR51_00021440</name>
</gene>
<dbReference type="SUPFAM" id="SSF69304">
    <property type="entry name" value="Tricorn protease N-terminal domain"/>
    <property type="match status" value="1"/>
</dbReference>
<dbReference type="PANTHER" id="PTHR36842:SF1">
    <property type="entry name" value="PROTEIN TOLB"/>
    <property type="match status" value="1"/>
</dbReference>
<dbReference type="RefSeq" id="WP_022607199.1">
    <property type="nucleotide sequence ID" value="NZ_ASSJ01000051.1"/>
</dbReference>
<evidence type="ECO:0000256" key="1">
    <source>
        <dbReference type="ARBA" id="ARBA00009820"/>
    </source>
</evidence>
<dbReference type="STRING" id="582515.KR51_00021440"/>
<comment type="similarity">
    <text evidence="1">Belongs to the TolB family.</text>
</comment>
<protein>
    <submittedName>
        <fullName evidence="3">Periplasmic component of the Tol biopolymer transport system</fullName>
    </submittedName>
</protein>
<dbReference type="AlphaFoldDB" id="U5DNH3"/>
<dbReference type="OrthoDB" id="459216at2"/>
<comment type="caution">
    <text evidence="3">The sequence shown here is derived from an EMBL/GenBank/DDBJ whole genome shotgun (WGS) entry which is preliminary data.</text>
</comment>
<dbReference type="InterPro" id="IPR011659">
    <property type="entry name" value="WD40"/>
</dbReference>
<organism evidence="3 4">
    <name type="scientific">Rubidibacter lacunae KORDI 51-2</name>
    <dbReference type="NCBI Taxonomy" id="582515"/>
    <lineage>
        <taxon>Bacteria</taxon>
        <taxon>Bacillati</taxon>
        <taxon>Cyanobacteriota</taxon>
        <taxon>Cyanophyceae</taxon>
        <taxon>Oscillatoriophycideae</taxon>
        <taxon>Chroococcales</taxon>
        <taxon>Aphanothecaceae</taxon>
        <taxon>Rubidibacter</taxon>
    </lineage>
</organism>
<dbReference type="PATRIC" id="fig|582515.4.peg.2416"/>